<dbReference type="KEGG" id="rlc:K227x_63620"/>
<dbReference type="AlphaFoldDB" id="A0A517NLI9"/>
<keyword evidence="2" id="KW-1185">Reference proteome</keyword>
<name>A0A517NLI9_9BACT</name>
<evidence type="ECO:0000313" key="2">
    <source>
        <dbReference type="Proteomes" id="UP000318538"/>
    </source>
</evidence>
<organism evidence="1 2">
    <name type="scientific">Rubripirellula lacrimiformis</name>
    <dbReference type="NCBI Taxonomy" id="1930273"/>
    <lineage>
        <taxon>Bacteria</taxon>
        <taxon>Pseudomonadati</taxon>
        <taxon>Planctomycetota</taxon>
        <taxon>Planctomycetia</taxon>
        <taxon>Pirellulales</taxon>
        <taxon>Pirellulaceae</taxon>
        <taxon>Rubripirellula</taxon>
    </lineage>
</organism>
<dbReference type="EMBL" id="CP036525">
    <property type="protein sequence ID" value="QDT07933.1"/>
    <property type="molecule type" value="Genomic_DNA"/>
</dbReference>
<protein>
    <submittedName>
        <fullName evidence="1">Uncharacterized protein</fullName>
    </submittedName>
</protein>
<proteinExistence type="predicted"/>
<reference evidence="1 2" key="1">
    <citation type="submission" date="2019-02" db="EMBL/GenBank/DDBJ databases">
        <title>Deep-cultivation of Planctomycetes and their phenomic and genomic characterization uncovers novel biology.</title>
        <authorList>
            <person name="Wiegand S."/>
            <person name="Jogler M."/>
            <person name="Boedeker C."/>
            <person name="Pinto D."/>
            <person name="Vollmers J."/>
            <person name="Rivas-Marin E."/>
            <person name="Kohn T."/>
            <person name="Peeters S.H."/>
            <person name="Heuer A."/>
            <person name="Rast P."/>
            <person name="Oberbeckmann S."/>
            <person name="Bunk B."/>
            <person name="Jeske O."/>
            <person name="Meyerdierks A."/>
            <person name="Storesund J.E."/>
            <person name="Kallscheuer N."/>
            <person name="Luecker S."/>
            <person name="Lage O.M."/>
            <person name="Pohl T."/>
            <person name="Merkel B.J."/>
            <person name="Hornburger P."/>
            <person name="Mueller R.-W."/>
            <person name="Bruemmer F."/>
            <person name="Labrenz M."/>
            <person name="Spormann A.M."/>
            <person name="Op den Camp H."/>
            <person name="Overmann J."/>
            <person name="Amann R."/>
            <person name="Jetten M.S.M."/>
            <person name="Mascher T."/>
            <person name="Medema M.H."/>
            <person name="Devos D.P."/>
            <person name="Kaster A.-K."/>
            <person name="Ovreas L."/>
            <person name="Rohde M."/>
            <person name="Galperin M.Y."/>
            <person name="Jogler C."/>
        </authorList>
    </citation>
    <scope>NUCLEOTIDE SEQUENCE [LARGE SCALE GENOMIC DNA]</scope>
    <source>
        <strain evidence="1 2">K22_7</strain>
    </source>
</reference>
<sequence>MVADAVCTEISDEVSTRVMQRLHDVPISTPSQLHRLITEEAADELVLRFGDGPSQQIIEELLGRWEETGDQGEPIPLDTLCQDHPELRSDIERRIAALKAVQRKPSPRKKRKRQSAPKLPPLDIASVIGDLNFLSAGGLGEVYVGQDDALRRSVAVKFMHRVMFRCARRLPTPTTVASCTVTSNQRTS</sequence>
<accession>A0A517NLI9</accession>
<gene>
    <name evidence="1" type="ORF">K227x_63620</name>
</gene>
<evidence type="ECO:0000313" key="1">
    <source>
        <dbReference type="EMBL" id="QDT07933.1"/>
    </source>
</evidence>
<dbReference type="Proteomes" id="UP000318538">
    <property type="component" value="Chromosome"/>
</dbReference>
<dbReference type="Gene3D" id="3.30.200.20">
    <property type="entry name" value="Phosphorylase Kinase, domain 1"/>
    <property type="match status" value="1"/>
</dbReference>